<dbReference type="Pfam" id="PF06891">
    <property type="entry name" value="P2_Phage_GpR"/>
    <property type="match status" value="1"/>
</dbReference>
<dbReference type="InterPro" id="IPR009678">
    <property type="entry name" value="Phage_tail_completion_R"/>
</dbReference>
<dbReference type="OrthoDB" id="8564199at2"/>
<dbReference type="RefSeq" id="WP_129340951.1">
    <property type="nucleotide sequence ID" value="NZ_JACIDD010000001.1"/>
</dbReference>
<proteinExistence type="predicted"/>
<dbReference type="Proteomes" id="UP000292347">
    <property type="component" value="Unassembled WGS sequence"/>
</dbReference>
<reference evidence="1 2" key="1">
    <citation type="submission" date="2019-01" db="EMBL/GenBank/DDBJ databases">
        <title>Sphingomonas mucosissima sp. nov. and Sphingomonas desiccabilis sp. nov., from biological soil crusts in the Colorado Plateau, USA.</title>
        <authorList>
            <person name="Zhu D."/>
        </authorList>
    </citation>
    <scope>NUCLEOTIDE SEQUENCE [LARGE SCALE GENOMIC DNA]</scope>
    <source>
        <strain evidence="1 2">CP1D</strain>
    </source>
</reference>
<name>A0A4Q2IXF8_9SPHN</name>
<evidence type="ECO:0000313" key="2">
    <source>
        <dbReference type="Proteomes" id="UP000292347"/>
    </source>
</evidence>
<protein>
    <submittedName>
        <fullName evidence="1">Phage tail protein</fullName>
    </submittedName>
</protein>
<accession>A0A4Q2IXF8</accession>
<evidence type="ECO:0000313" key="1">
    <source>
        <dbReference type="EMBL" id="RXZ35176.1"/>
    </source>
</evidence>
<sequence>MKKPEGLRRLLLATALKDQPEKLQLYIDRGGITCRRGRNLAFQYGYTLNVVVEGYTGEVNALMVPVLAWVAEQQPDLLDKPPYKPFEFESELLDANSADVSINIELTENVLVDRVGKSEWSARHLDEPIIADAFPDVCGVSLVAGMIDSATTSTP</sequence>
<dbReference type="AlphaFoldDB" id="A0A4Q2IXF8"/>
<keyword evidence="2" id="KW-1185">Reference proteome</keyword>
<dbReference type="EMBL" id="SDPT01000001">
    <property type="protein sequence ID" value="RXZ35176.1"/>
    <property type="molecule type" value="Genomic_DNA"/>
</dbReference>
<comment type="caution">
    <text evidence="1">The sequence shown here is derived from an EMBL/GenBank/DDBJ whole genome shotgun (WGS) entry which is preliminary data.</text>
</comment>
<organism evidence="1 2">
    <name type="scientific">Sphingomonas desiccabilis</name>
    <dbReference type="NCBI Taxonomy" id="429134"/>
    <lineage>
        <taxon>Bacteria</taxon>
        <taxon>Pseudomonadati</taxon>
        <taxon>Pseudomonadota</taxon>
        <taxon>Alphaproteobacteria</taxon>
        <taxon>Sphingomonadales</taxon>
        <taxon>Sphingomonadaceae</taxon>
        <taxon>Sphingomonas</taxon>
    </lineage>
</organism>
<gene>
    <name evidence="1" type="ORF">EO081_05945</name>
</gene>